<dbReference type="PANTHER" id="PTHR47396">
    <property type="entry name" value="TYPE I RESTRICTION ENZYME ECOKI R PROTEIN"/>
    <property type="match status" value="1"/>
</dbReference>
<dbReference type="PROSITE" id="PS51192">
    <property type="entry name" value="HELICASE_ATP_BIND_1"/>
    <property type="match status" value="1"/>
</dbReference>
<gene>
    <name evidence="3" type="ORF">Fcan01_23049</name>
</gene>
<dbReference type="Pfam" id="PF04851">
    <property type="entry name" value="ResIII"/>
    <property type="match status" value="1"/>
</dbReference>
<feature type="signal peptide" evidence="1">
    <location>
        <begin position="1"/>
        <end position="18"/>
    </location>
</feature>
<proteinExistence type="predicted"/>
<accession>A0A226DCJ0</accession>
<dbReference type="EMBL" id="LNIX01000027">
    <property type="protein sequence ID" value="OXA41966.1"/>
    <property type="molecule type" value="Genomic_DNA"/>
</dbReference>
<dbReference type="InterPro" id="IPR006935">
    <property type="entry name" value="Helicase/UvrB_N"/>
</dbReference>
<dbReference type="GO" id="GO:0005829">
    <property type="term" value="C:cytosol"/>
    <property type="evidence" value="ECO:0007669"/>
    <property type="project" value="TreeGrafter"/>
</dbReference>
<keyword evidence="3" id="KW-0378">Hydrolase</keyword>
<evidence type="ECO:0000256" key="1">
    <source>
        <dbReference type="SAM" id="SignalP"/>
    </source>
</evidence>
<sequence length="935" mass="104282">MFKFLPIFILFSIVSVSGVQIVFDKASDTNQLLQVTCPYQDDSDFWVYGNPRQPRIDIFPERVGFWTSAETPCSLIYYGGSLPKPKKILLSVYMALSGRPAKMSISGSETPGGPLQDISHIDTPEGLWTEEEIYLTQLPGSGVAVLNFTLFGDGAASFVLVDKIVVDLGDDPIEPISITTDYLAPEHWPFNDCTYVDDFRTLGCPVDKKSLNPDIGRLVRKKRVELSQIMVGIPVGSGENTSFIIIDTKSSNEGAWVDYVVDLRRHQEYKYGIILMHNGGTAVLDWVTFMFQDETTTGEPTTELPTTVPQTQPPTTTAGAFRGLLRHGFTGTMDQPLGTNQTVTVEPEESCRAIQDQPADLSQTIQLHPIDPSHTIQVQPPPIYQPTQIQPPQIYQPTQIQPVNIDKAIQIQPTDIDLAIQVQPPSISQPTQIQPVNINESIDIQPTDIDLAIQVQQADTNQATQALDAEISGGLDSLRNDVANLSRKKSRFEKFHDRITETLQQELAKIKNPKANQGTALHQYQIEAVLKTAKHFRKQTKSEGYIRTAALIVAPPGSGKSGMVALLPYVLKSHKVLILTPSKIISTQLAADFGLKVNEKFAPFLRKSGMFLEDQGLTEFLEPVEVCDLQSVTFNQDKGFHSLGNCKLVISNAQVFAGKSRNSLTSLKSKDKTKQLLEEFDTVIVDEAHHCTAATWKNVIDCFDGKKIVFLTATPFQDNEPLVEILQGTLDKVFEIKREELEGFTIRKCSFEMKQMLHKPFSGLEFFEALRADIEEALARHVGQERRLVKEDAPQAMILVTTQEEAIDTAEGLGPDATYVISTREGDENLKLFDEHKKKIVVVCGMLREGYDNARVTLVVFLRNCKSRVLFEQFCGRCIRMNRTLANALRSEKGTDKAIGTVLTYNCYPHLKVLWEERERAVADESANEENGDDE</sequence>
<keyword evidence="1" id="KW-0732">Signal</keyword>
<dbReference type="Proteomes" id="UP000198287">
    <property type="component" value="Unassembled WGS sequence"/>
</dbReference>
<organism evidence="3 4">
    <name type="scientific">Folsomia candida</name>
    <name type="common">Springtail</name>
    <dbReference type="NCBI Taxonomy" id="158441"/>
    <lineage>
        <taxon>Eukaryota</taxon>
        <taxon>Metazoa</taxon>
        <taxon>Ecdysozoa</taxon>
        <taxon>Arthropoda</taxon>
        <taxon>Hexapoda</taxon>
        <taxon>Collembola</taxon>
        <taxon>Entomobryomorpha</taxon>
        <taxon>Isotomoidea</taxon>
        <taxon>Isotomidae</taxon>
        <taxon>Proisotominae</taxon>
        <taxon>Folsomia</taxon>
    </lineage>
</organism>
<dbReference type="GO" id="GO:0004386">
    <property type="term" value="F:helicase activity"/>
    <property type="evidence" value="ECO:0007669"/>
    <property type="project" value="UniProtKB-KW"/>
</dbReference>
<name>A0A226DCJ0_FOLCA</name>
<keyword evidence="3" id="KW-0067">ATP-binding</keyword>
<comment type="caution">
    <text evidence="3">The sequence shown here is derived from an EMBL/GenBank/DDBJ whole genome shotgun (WGS) entry which is preliminary data.</text>
</comment>
<evidence type="ECO:0000313" key="4">
    <source>
        <dbReference type="Proteomes" id="UP000198287"/>
    </source>
</evidence>
<feature type="domain" description="Helicase ATP-binding" evidence="2">
    <location>
        <begin position="541"/>
        <end position="733"/>
    </location>
</feature>
<keyword evidence="3" id="KW-0547">Nucleotide-binding</keyword>
<feature type="chain" id="PRO_5012963088" evidence="1">
    <location>
        <begin position="19"/>
        <end position="935"/>
    </location>
</feature>
<dbReference type="AlphaFoldDB" id="A0A226DCJ0"/>
<dbReference type="GO" id="GO:0003677">
    <property type="term" value="F:DNA binding"/>
    <property type="evidence" value="ECO:0007669"/>
    <property type="project" value="InterPro"/>
</dbReference>
<dbReference type="SUPFAM" id="SSF52540">
    <property type="entry name" value="P-loop containing nucleoside triphosphate hydrolases"/>
    <property type="match status" value="1"/>
</dbReference>
<dbReference type="InterPro" id="IPR027417">
    <property type="entry name" value="P-loop_NTPase"/>
</dbReference>
<evidence type="ECO:0000259" key="2">
    <source>
        <dbReference type="PROSITE" id="PS51192"/>
    </source>
</evidence>
<dbReference type="InterPro" id="IPR014001">
    <property type="entry name" value="Helicase_ATP-bd"/>
</dbReference>
<dbReference type="GO" id="GO:0016787">
    <property type="term" value="F:hydrolase activity"/>
    <property type="evidence" value="ECO:0007669"/>
    <property type="project" value="InterPro"/>
</dbReference>
<protein>
    <submittedName>
        <fullName evidence="3">Interferon-induced helicase C domain-containing protein 1</fullName>
    </submittedName>
</protein>
<dbReference type="SMART" id="SM00487">
    <property type="entry name" value="DEXDc"/>
    <property type="match status" value="1"/>
</dbReference>
<evidence type="ECO:0000313" key="3">
    <source>
        <dbReference type="EMBL" id="OXA41966.1"/>
    </source>
</evidence>
<dbReference type="InterPro" id="IPR050742">
    <property type="entry name" value="Helicase_Restrict-Modif_Enz"/>
</dbReference>
<dbReference type="OrthoDB" id="16911at2759"/>
<reference evidence="3 4" key="1">
    <citation type="submission" date="2015-12" db="EMBL/GenBank/DDBJ databases">
        <title>The genome of Folsomia candida.</title>
        <authorList>
            <person name="Faddeeva A."/>
            <person name="Derks M.F."/>
            <person name="Anvar Y."/>
            <person name="Smit S."/>
            <person name="Van Straalen N."/>
            <person name="Roelofs D."/>
        </authorList>
    </citation>
    <scope>NUCLEOTIDE SEQUENCE [LARGE SCALE GENOMIC DNA]</scope>
    <source>
        <strain evidence="3 4">VU population</strain>
        <tissue evidence="3">Whole body</tissue>
    </source>
</reference>
<dbReference type="PANTHER" id="PTHR47396:SF1">
    <property type="entry name" value="ATP-DEPENDENT HELICASE IRC3-RELATED"/>
    <property type="match status" value="1"/>
</dbReference>
<dbReference type="GO" id="GO:0005524">
    <property type="term" value="F:ATP binding"/>
    <property type="evidence" value="ECO:0007669"/>
    <property type="project" value="InterPro"/>
</dbReference>
<dbReference type="Gene3D" id="3.40.50.300">
    <property type="entry name" value="P-loop containing nucleotide triphosphate hydrolases"/>
    <property type="match status" value="2"/>
</dbReference>
<keyword evidence="4" id="KW-1185">Reference proteome</keyword>
<keyword evidence="3" id="KW-0347">Helicase</keyword>